<reference evidence="1" key="1">
    <citation type="submission" date="2023-04" db="EMBL/GenBank/DDBJ databases">
        <title>A chromosome-level genome assembly of the parasitoid wasp Eretmocerus hayati.</title>
        <authorList>
            <person name="Zhong Y."/>
            <person name="Liu S."/>
            <person name="Liu Y."/>
        </authorList>
    </citation>
    <scope>NUCLEOTIDE SEQUENCE</scope>
    <source>
        <strain evidence="1">ZJU_SS_LIU_2023</strain>
    </source>
</reference>
<evidence type="ECO:0000313" key="1">
    <source>
        <dbReference type="EMBL" id="KAJ8681092.1"/>
    </source>
</evidence>
<dbReference type="Proteomes" id="UP001239111">
    <property type="component" value="Chromosome 2"/>
</dbReference>
<gene>
    <name evidence="1" type="ORF">QAD02_016879</name>
</gene>
<sequence length="185" mass="21320">MKLLTSGLLFAAVCMSVVTSVPVDESDEDSSVSFPEIEEFIHYWEVCENKTEISPDEIWISPVIQVIYPGHCMTSCVWQEIGLADEKGKIIKEEMMEGLRNTLTELPMLDHTTKKFISEPRHVHRCIDHANMNKNNCDVVGTFFECMIRDLMNFKDMMRCNEVIPNSVGGVKNRNKYNYAHLLRR</sequence>
<evidence type="ECO:0000313" key="2">
    <source>
        <dbReference type="Proteomes" id="UP001239111"/>
    </source>
</evidence>
<keyword evidence="2" id="KW-1185">Reference proteome</keyword>
<name>A0ACC2PCD4_9HYME</name>
<accession>A0ACC2PCD4</accession>
<protein>
    <submittedName>
        <fullName evidence="1">Uncharacterized protein</fullName>
    </submittedName>
</protein>
<organism evidence="1 2">
    <name type="scientific">Eretmocerus hayati</name>
    <dbReference type="NCBI Taxonomy" id="131215"/>
    <lineage>
        <taxon>Eukaryota</taxon>
        <taxon>Metazoa</taxon>
        <taxon>Ecdysozoa</taxon>
        <taxon>Arthropoda</taxon>
        <taxon>Hexapoda</taxon>
        <taxon>Insecta</taxon>
        <taxon>Pterygota</taxon>
        <taxon>Neoptera</taxon>
        <taxon>Endopterygota</taxon>
        <taxon>Hymenoptera</taxon>
        <taxon>Apocrita</taxon>
        <taxon>Proctotrupomorpha</taxon>
        <taxon>Chalcidoidea</taxon>
        <taxon>Aphelinidae</taxon>
        <taxon>Aphelininae</taxon>
        <taxon>Eretmocerus</taxon>
    </lineage>
</organism>
<proteinExistence type="predicted"/>
<comment type="caution">
    <text evidence="1">The sequence shown here is derived from an EMBL/GenBank/DDBJ whole genome shotgun (WGS) entry which is preliminary data.</text>
</comment>
<dbReference type="EMBL" id="CM056742">
    <property type="protein sequence ID" value="KAJ8681092.1"/>
    <property type="molecule type" value="Genomic_DNA"/>
</dbReference>